<feature type="domain" description="HTH arsR-type" evidence="1">
    <location>
        <begin position="1"/>
        <end position="98"/>
    </location>
</feature>
<dbReference type="InterPro" id="IPR036390">
    <property type="entry name" value="WH_DNA-bd_sf"/>
</dbReference>
<evidence type="ECO:0000313" key="2">
    <source>
        <dbReference type="EMBL" id="RZF21595.1"/>
    </source>
</evidence>
<evidence type="ECO:0000313" key="3">
    <source>
        <dbReference type="Proteomes" id="UP000443582"/>
    </source>
</evidence>
<dbReference type="Pfam" id="PF12840">
    <property type="entry name" value="HTH_20"/>
    <property type="match status" value="1"/>
</dbReference>
<gene>
    <name evidence="2" type="ORF">DAY19_07865</name>
</gene>
<comment type="caution">
    <text evidence="2">The sequence shown here is derived from an EMBL/GenBank/DDBJ whole genome shotgun (WGS) entry which is preliminary data.</text>
</comment>
<name>A0ABY0IF71_9BACT</name>
<reference evidence="3" key="1">
    <citation type="journal article" date="2019" name="Int. J. Syst. Evol. Microbiol.">
        <title>Halobacteriovorax valvorus sp. nov., a novel prokaryotic predator isolated from coastal seawater of China.</title>
        <authorList>
            <person name="Chen M.-X."/>
        </authorList>
    </citation>
    <scope>NUCLEOTIDE SEQUENCE [LARGE SCALE GENOMIC DNA]</scope>
    <source>
        <strain evidence="3">BL9</strain>
    </source>
</reference>
<dbReference type="Gene3D" id="1.10.10.10">
    <property type="entry name" value="Winged helix-like DNA-binding domain superfamily/Winged helix DNA-binding domain"/>
    <property type="match status" value="1"/>
</dbReference>
<organism evidence="2 3">
    <name type="scientific">Halobacteriovorax vibrionivorans</name>
    <dbReference type="NCBI Taxonomy" id="2152716"/>
    <lineage>
        <taxon>Bacteria</taxon>
        <taxon>Pseudomonadati</taxon>
        <taxon>Bdellovibrionota</taxon>
        <taxon>Bacteriovoracia</taxon>
        <taxon>Bacteriovoracales</taxon>
        <taxon>Halobacteriovoraceae</taxon>
        <taxon>Halobacteriovorax</taxon>
    </lineage>
</organism>
<accession>A0ABY0IF71</accession>
<dbReference type="PRINTS" id="PR00778">
    <property type="entry name" value="HTHARSR"/>
</dbReference>
<dbReference type="InterPro" id="IPR011991">
    <property type="entry name" value="ArsR-like_HTH"/>
</dbReference>
<dbReference type="InterPro" id="IPR036388">
    <property type="entry name" value="WH-like_DNA-bd_sf"/>
</dbReference>
<dbReference type="SMART" id="SM00418">
    <property type="entry name" value="HTH_ARSR"/>
    <property type="match status" value="1"/>
</dbReference>
<dbReference type="CDD" id="cd00090">
    <property type="entry name" value="HTH_ARSR"/>
    <property type="match status" value="1"/>
</dbReference>
<dbReference type="EMBL" id="QDKL01000002">
    <property type="protein sequence ID" value="RZF21595.1"/>
    <property type="molecule type" value="Genomic_DNA"/>
</dbReference>
<dbReference type="RefSeq" id="WP_115361135.1">
    <property type="nucleotide sequence ID" value="NZ_QDKL01000002.1"/>
</dbReference>
<evidence type="ECO:0000259" key="1">
    <source>
        <dbReference type="PROSITE" id="PS50987"/>
    </source>
</evidence>
<proteinExistence type="predicted"/>
<keyword evidence="3" id="KW-1185">Reference proteome</keyword>
<dbReference type="Proteomes" id="UP000443582">
    <property type="component" value="Unassembled WGS sequence"/>
</dbReference>
<dbReference type="PROSITE" id="PS50987">
    <property type="entry name" value="HTH_ARSR_2"/>
    <property type="match status" value="1"/>
</dbReference>
<dbReference type="InterPro" id="IPR001845">
    <property type="entry name" value="HTH_ArsR_DNA-bd_dom"/>
</dbReference>
<protein>
    <submittedName>
        <fullName evidence="2">ArsR family transcriptional regulator</fullName>
    </submittedName>
</protein>
<dbReference type="SUPFAM" id="SSF46785">
    <property type="entry name" value="Winged helix' DNA-binding domain"/>
    <property type="match status" value="1"/>
</dbReference>
<sequence length="102" mass="11590">MKKQEITLDKIFKSLGDPIRMGVIKQLIIYEEGCGDKEMTCGSFDYCVNKATFSHHVKKLIEAGIICERTEGVKKYLFLNPDIKKKYPGLIETVKNSCLPCD</sequence>